<dbReference type="RefSeq" id="WP_007287192.1">
    <property type="nucleotide sequence ID" value="NZ_BAABXU010000001.1"/>
</dbReference>
<dbReference type="GeneID" id="89564884"/>
<evidence type="ECO:0000313" key="3">
    <source>
        <dbReference type="Proteomes" id="UP001299409"/>
    </source>
</evidence>
<reference evidence="2" key="1">
    <citation type="submission" date="2019-11" db="EMBL/GenBank/DDBJ databases">
        <authorList>
            <person name="Feng L."/>
        </authorList>
    </citation>
    <scope>NUCLEOTIDE SEQUENCE</scope>
    <source>
        <strain evidence="2">IbartlettiiLFYP30</strain>
    </source>
</reference>
<dbReference type="EMBL" id="CACRUE010000045">
    <property type="protein sequence ID" value="VYU54207.1"/>
    <property type="molecule type" value="Genomic_DNA"/>
</dbReference>
<dbReference type="Proteomes" id="UP001299409">
    <property type="component" value="Unassembled WGS sequence"/>
</dbReference>
<protein>
    <submittedName>
        <fullName evidence="1">DUF3867 domain-containing protein</fullName>
    </submittedName>
</protein>
<keyword evidence="3" id="KW-1185">Reference proteome</keyword>
<gene>
    <name evidence="2" type="ORF">IBLFYP30_00516</name>
    <name evidence="1" type="ORF">LIP50_01730</name>
</gene>
<dbReference type="InterPro" id="IPR024218">
    <property type="entry name" value="DUF3867"/>
</dbReference>
<organism evidence="2">
    <name type="scientific">Intestinibacter bartlettii</name>
    <dbReference type="NCBI Taxonomy" id="261299"/>
    <lineage>
        <taxon>Bacteria</taxon>
        <taxon>Bacillati</taxon>
        <taxon>Bacillota</taxon>
        <taxon>Clostridia</taxon>
        <taxon>Peptostreptococcales</taxon>
        <taxon>Peptostreptococcaceae</taxon>
        <taxon>Intestinibacter</taxon>
    </lineage>
</organism>
<dbReference type="EMBL" id="JAJBMB010000001">
    <property type="protein sequence ID" value="MCB5444918.1"/>
    <property type="molecule type" value="Genomic_DNA"/>
</dbReference>
<name>A0A6N3FP17_9FIRM</name>
<accession>A0A6N3FP17</accession>
<evidence type="ECO:0000313" key="1">
    <source>
        <dbReference type="EMBL" id="MCB5444918.1"/>
    </source>
</evidence>
<reference evidence="1 3" key="2">
    <citation type="submission" date="2021-10" db="EMBL/GenBank/DDBJ databases">
        <title>Collection of gut derived symbiotic bacterial strains cultured from healthy donors.</title>
        <authorList>
            <person name="Lin H."/>
            <person name="Littmann E."/>
            <person name="Claire K."/>
            <person name="Pamer E."/>
        </authorList>
    </citation>
    <scope>NUCLEOTIDE SEQUENCE [LARGE SCALE GENOMIC DNA]</scope>
    <source>
        <strain evidence="1 3">MSK.17.68</strain>
    </source>
</reference>
<sequence length="217" mass="25634">MSDDRIIDFNELKNKVKETDIDKFENYMYELYFSVADGSMTMSQFTSKIYEYMRENNISNEKFMNMQKKLLERYGVDESEIERQLRGMGINPNDLSSISSMNINDIRNKNMNNNTETKEEPKVEIKIDKAQENIVKNSDFYNKFATKLEYDSFIISYLKNDVNDIKIIIDKENVTLISSKSINLVDSQLNEFLLDYKNMIGKKMKVSICENCKEYDY</sequence>
<evidence type="ECO:0000313" key="2">
    <source>
        <dbReference type="EMBL" id="VYU54207.1"/>
    </source>
</evidence>
<dbReference type="Pfam" id="PF12983">
    <property type="entry name" value="DUF3867"/>
    <property type="match status" value="1"/>
</dbReference>
<proteinExistence type="predicted"/>
<dbReference type="AlphaFoldDB" id="A0A6N3FP17"/>